<gene>
    <name evidence="1" type="ORF">O1611_g2680</name>
</gene>
<sequence>MASRDSSTGSSYSAHVQTFRAYKSKDHQGEQITRISSSGIPAVTYNHRARGYEANAPSPSYHDSSYKPKKTK</sequence>
<evidence type="ECO:0000313" key="2">
    <source>
        <dbReference type="Proteomes" id="UP001153332"/>
    </source>
</evidence>
<organism evidence="1 2">
    <name type="scientific">Lasiodiplodia mahajangana</name>
    <dbReference type="NCBI Taxonomy" id="1108764"/>
    <lineage>
        <taxon>Eukaryota</taxon>
        <taxon>Fungi</taxon>
        <taxon>Dikarya</taxon>
        <taxon>Ascomycota</taxon>
        <taxon>Pezizomycotina</taxon>
        <taxon>Dothideomycetes</taxon>
        <taxon>Dothideomycetes incertae sedis</taxon>
        <taxon>Botryosphaeriales</taxon>
        <taxon>Botryosphaeriaceae</taxon>
        <taxon>Lasiodiplodia</taxon>
    </lineage>
</organism>
<accession>A0ACC2JUL2</accession>
<name>A0ACC2JUL2_9PEZI</name>
<evidence type="ECO:0000313" key="1">
    <source>
        <dbReference type="EMBL" id="KAJ8130948.1"/>
    </source>
</evidence>
<comment type="caution">
    <text evidence="1">The sequence shown here is derived from an EMBL/GenBank/DDBJ whole genome shotgun (WGS) entry which is preliminary data.</text>
</comment>
<proteinExistence type="predicted"/>
<keyword evidence="2" id="KW-1185">Reference proteome</keyword>
<dbReference type="Proteomes" id="UP001153332">
    <property type="component" value="Unassembled WGS sequence"/>
</dbReference>
<protein>
    <submittedName>
        <fullName evidence="1">Uncharacterized protein</fullName>
    </submittedName>
</protein>
<dbReference type="EMBL" id="JAPUUL010000392">
    <property type="protein sequence ID" value="KAJ8130948.1"/>
    <property type="molecule type" value="Genomic_DNA"/>
</dbReference>
<reference evidence="1" key="1">
    <citation type="submission" date="2022-12" db="EMBL/GenBank/DDBJ databases">
        <title>Genome Sequence of Lasiodiplodia mahajangana.</title>
        <authorList>
            <person name="Buettner E."/>
        </authorList>
    </citation>
    <scope>NUCLEOTIDE SEQUENCE</scope>
    <source>
        <strain evidence="1">VT137</strain>
    </source>
</reference>